<evidence type="ECO:0000256" key="3">
    <source>
        <dbReference type="ARBA" id="ARBA00022989"/>
    </source>
</evidence>
<dbReference type="InterPro" id="IPR050846">
    <property type="entry name" value="TLCD"/>
</dbReference>
<feature type="transmembrane region" description="Helical" evidence="6">
    <location>
        <begin position="235"/>
        <end position="263"/>
    </location>
</feature>
<evidence type="ECO:0000256" key="6">
    <source>
        <dbReference type="SAM" id="Phobius"/>
    </source>
</evidence>
<dbReference type="PANTHER" id="PTHR13439">
    <property type="entry name" value="CT120 PROTEIN"/>
    <property type="match status" value="1"/>
</dbReference>
<proteinExistence type="predicted"/>
<feature type="transmembrane region" description="Helical" evidence="6">
    <location>
        <begin position="20"/>
        <end position="38"/>
    </location>
</feature>
<dbReference type="PANTHER" id="PTHR13439:SF0">
    <property type="entry name" value="TOPOISOMERASE I DAMAGE AFFECTED PROTEIN 4"/>
    <property type="match status" value="1"/>
</dbReference>
<dbReference type="AlphaFoldDB" id="A0A6T7H127"/>
<evidence type="ECO:0000313" key="9">
    <source>
        <dbReference type="EMBL" id="CAD9442436.1"/>
    </source>
</evidence>
<evidence type="ECO:0000313" key="8">
    <source>
        <dbReference type="EMBL" id="CAD9442432.1"/>
    </source>
</evidence>
<sequence length="274" mass="30927">MSGMSMVELVQAVAPFTAAWHVLYWTVHIVSGGIVAGYKNMEYGFKDKKPNQKGYTQNYWCSTIVSIVHSLTMAALCVPFVMKEPNWIWEANIEDTRDELALANKVFLAYICNDLLFVLPWAIKLGKLDDVAFVAHHLSIIAVWVSFITQGWGDMFSLPTLITELTGMFIGARFVMIKVGLGSSTLFMVNGVVMLTSWWYLRIWGYVVRLAIILYKETDSIYLNPVNDTFVRNVLVSLCWVLGSGLQLMWGYTITMGAYGVVFPKKGKTEKSKE</sequence>
<feature type="transmembrane region" description="Helical" evidence="6">
    <location>
        <begin position="187"/>
        <end position="215"/>
    </location>
</feature>
<keyword evidence="2 5" id="KW-0812">Transmembrane</keyword>
<dbReference type="Pfam" id="PF03798">
    <property type="entry name" value="TRAM_LAG1_CLN8"/>
    <property type="match status" value="1"/>
</dbReference>
<feature type="domain" description="TLC" evidence="7">
    <location>
        <begin position="55"/>
        <end position="235"/>
    </location>
</feature>
<evidence type="ECO:0000256" key="1">
    <source>
        <dbReference type="ARBA" id="ARBA00004141"/>
    </source>
</evidence>
<feature type="transmembrane region" description="Helical" evidence="6">
    <location>
        <begin position="59"/>
        <end position="82"/>
    </location>
</feature>
<keyword evidence="3 6" id="KW-1133">Transmembrane helix</keyword>
<comment type="subcellular location">
    <subcellularLocation>
        <location evidence="1">Membrane</location>
        <topology evidence="1">Multi-pass membrane protein</topology>
    </subcellularLocation>
</comment>
<gene>
    <name evidence="8" type="ORF">FPAR1323_LOCUS15125</name>
    <name evidence="9" type="ORF">FPAR1323_LOCUS15126</name>
</gene>
<dbReference type="PROSITE" id="PS50922">
    <property type="entry name" value="TLC"/>
    <property type="match status" value="1"/>
</dbReference>
<keyword evidence="4 5" id="KW-0472">Membrane</keyword>
<evidence type="ECO:0000256" key="5">
    <source>
        <dbReference type="PROSITE-ProRule" id="PRU00205"/>
    </source>
</evidence>
<organism evidence="9">
    <name type="scientific">Florenciella parvula</name>
    <dbReference type="NCBI Taxonomy" id="236787"/>
    <lineage>
        <taxon>Eukaryota</taxon>
        <taxon>Sar</taxon>
        <taxon>Stramenopiles</taxon>
        <taxon>Ochrophyta</taxon>
        <taxon>Dictyochophyceae</taxon>
        <taxon>Florenciellales</taxon>
        <taxon>Florenciella</taxon>
    </lineage>
</organism>
<dbReference type="EMBL" id="HBGT01028964">
    <property type="protein sequence ID" value="CAD9442436.1"/>
    <property type="molecule type" value="Transcribed_RNA"/>
</dbReference>
<reference evidence="9" key="1">
    <citation type="submission" date="2021-01" db="EMBL/GenBank/DDBJ databases">
        <authorList>
            <person name="Corre E."/>
            <person name="Pelletier E."/>
            <person name="Niang G."/>
            <person name="Scheremetjew M."/>
            <person name="Finn R."/>
            <person name="Kale V."/>
            <person name="Holt S."/>
            <person name="Cochrane G."/>
            <person name="Meng A."/>
            <person name="Brown T."/>
            <person name="Cohen L."/>
        </authorList>
    </citation>
    <scope>NUCLEOTIDE SEQUENCE</scope>
    <source>
        <strain evidence="9">RCC1693</strain>
    </source>
</reference>
<protein>
    <recommendedName>
        <fullName evidence="7">TLC domain-containing protein</fullName>
    </recommendedName>
</protein>
<dbReference type="GO" id="GO:0055088">
    <property type="term" value="P:lipid homeostasis"/>
    <property type="evidence" value="ECO:0007669"/>
    <property type="project" value="TreeGrafter"/>
</dbReference>
<feature type="transmembrane region" description="Helical" evidence="6">
    <location>
        <begin position="155"/>
        <end position="175"/>
    </location>
</feature>
<evidence type="ECO:0000256" key="2">
    <source>
        <dbReference type="ARBA" id="ARBA00022692"/>
    </source>
</evidence>
<evidence type="ECO:0000259" key="7">
    <source>
        <dbReference type="PROSITE" id="PS50922"/>
    </source>
</evidence>
<dbReference type="EMBL" id="HBGT01028963">
    <property type="protein sequence ID" value="CAD9442432.1"/>
    <property type="molecule type" value="Transcribed_RNA"/>
</dbReference>
<dbReference type="InterPro" id="IPR006634">
    <property type="entry name" value="TLC-dom"/>
</dbReference>
<feature type="transmembrane region" description="Helical" evidence="6">
    <location>
        <begin position="130"/>
        <end position="149"/>
    </location>
</feature>
<accession>A0A6T7H127</accession>
<evidence type="ECO:0000256" key="4">
    <source>
        <dbReference type="ARBA" id="ARBA00023136"/>
    </source>
</evidence>
<dbReference type="GO" id="GO:0016020">
    <property type="term" value="C:membrane"/>
    <property type="evidence" value="ECO:0007669"/>
    <property type="project" value="UniProtKB-SubCell"/>
</dbReference>
<dbReference type="GO" id="GO:0005783">
    <property type="term" value="C:endoplasmic reticulum"/>
    <property type="evidence" value="ECO:0007669"/>
    <property type="project" value="TreeGrafter"/>
</dbReference>
<name>A0A6T7H127_9STRA</name>